<dbReference type="GO" id="GO:0007165">
    <property type="term" value="P:signal transduction"/>
    <property type="evidence" value="ECO:0007669"/>
    <property type="project" value="UniProtKB-ARBA"/>
</dbReference>
<evidence type="ECO:0000313" key="11">
    <source>
        <dbReference type="EMBL" id="KAK3278794.1"/>
    </source>
</evidence>
<evidence type="ECO:0000256" key="4">
    <source>
        <dbReference type="ARBA" id="ARBA00022692"/>
    </source>
</evidence>
<comment type="similarity">
    <text evidence="2">Belongs to the P2X receptor family.</text>
</comment>
<organism evidence="11 12">
    <name type="scientific">Cymbomonas tetramitiformis</name>
    <dbReference type="NCBI Taxonomy" id="36881"/>
    <lineage>
        <taxon>Eukaryota</taxon>
        <taxon>Viridiplantae</taxon>
        <taxon>Chlorophyta</taxon>
        <taxon>Pyramimonadophyceae</taxon>
        <taxon>Pyramimonadales</taxon>
        <taxon>Pyramimonadaceae</taxon>
        <taxon>Cymbomonas</taxon>
    </lineage>
</organism>
<keyword evidence="6" id="KW-0406">Ion transport</keyword>
<evidence type="ECO:0000313" key="12">
    <source>
        <dbReference type="Proteomes" id="UP001190700"/>
    </source>
</evidence>
<dbReference type="AlphaFoldDB" id="A0AAE0LBJ6"/>
<dbReference type="EMBL" id="LGRX02005278">
    <property type="protein sequence ID" value="KAK3278794.1"/>
    <property type="molecule type" value="Genomic_DNA"/>
</dbReference>
<reference evidence="11 12" key="1">
    <citation type="journal article" date="2015" name="Genome Biol. Evol.">
        <title>Comparative Genomics of a Bacterivorous Green Alga Reveals Evolutionary Causalities and Consequences of Phago-Mixotrophic Mode of Nutrition.</title>
        <authorList>
            <person name="Burns J.A."/>
            <person name="Paasch A."/>
            <person name="Narechania A."/>
            <person name="Kim E."/>
        </authorList>
    </citation>
    <scope>NUCLEOTIDE SEQUENCE [LARGE SCALE GENOMIC DNA]</scope>
    <source>
        <strain evidence="11 12">PLY_AMNH</strain>
    </source>
</reference>
<dbReference type="Proteomes" id="UP001190700">
    <property type="component" value="Unassembled WGS sequence"/>
</dbReference>
<accession>A0AAE0LBJ6</accession>
<dbReference type="PANTHER" id="PTHR10125:SF31">
    <property type="entry name" value="P2X RECEPTOR E"/>
    <property type="match status" value="1"/>
</dbReference>
<evidence type="ECO:0000256" key="9">
    <source>
        <dbReference type="ARBA" id="ARBA00023303"/>
    </source>
</evidence>
<dbReference type="GO" id="GO:0016020">
    <property type="term" value="C:membrane"/>
    <property type="evidence" value="ECO:0007669"/>
    <property type="project" value="TreeGrafter"/>
</dbReference>
<protein>
    <submittedName>
        <fullName evidence="11">Uncharacterized protein</fullName>
    </submittedName>
</protein>
<keyword evidence="12" id="KW-1185">Reference proteome</keyword>
<evidence type="ECO:0000256" key="1">
    <source>
        <dbReference type="ARBA" id="ARBA00004308"/>
    </source>
</evidence>
<sequence length="169" mass="18976">MCLGLVIAQTKYYYKMKVNALRQMEYKSLDQELSTTFGNSTLVDRHGIRIVFEQSGTIGHFDFQTTLVNLVSALGLMAVGTFFVDTVALYFMSLREVYTKCKIIDTVDFSDYDGVEPLMSHDYCVRSRALAAVGNRLKSIESRIGDVGFNSPYSRMDPDLNSPLLHSDG</sequence>
<dbReference type="InterPro" id="IPR059116">
    <property type="entry name" value="P2X_receptor"/>
</dbReference>
<evidence type="ECO:0000256" key="2">
    <source>
        <dbReference type="ARBA" id="ARBA00009848"/>
    </source>
</evidence>
<evidence type="ECO:0000256" key="7">
    <source>
        <dbReference type="ARBA" id="ARBA00023136"/>
    </source>
</evidence>
<comment type="subcellular location">
    <subcellularLocation>
        <location evidence="1">Endomembrane system</location>
    </subcellularLocation>
</comment>
<keyword evidence="5 10" id="KW-1133">Transmembrane helix</keyword>
<gene>
    <name evidence="11" type="ORF">CYMTET_13291</name>
</gene>
<dbReference type="Gene3D" id="1.10.287.940">
    <property type="entry name" value="atp-gated p2x4 ion channel"/>
    <property type="match status" value="1"/>
</dbReference>
<dbReference type="GO" id="GO:0015267">
    <property type="term" value="F:channel activity"/>
    <property type="evidence" value="ECO:0007669"/>
    <property type="project" value="UniProtKB-ARBA"/>
</dbReference>
<dbReference type="GO" id="GO:0012505">
    <property type="term" value="C:endomembrane system"/>
    <property type="evidence" value="ECO:0007669"/>
    <property type="project" value="UniProtKB-SubCell"/>
</dbReference>
<keyword evidence="4 10" id="KW-0812">Transmembrane</keyword>
<name>A0AAE0LBJ6_9CHLO</name>
<keyword evidence="9" id="KW-0407">Ion channel</keyword>
<keyword evidence="3" id="KW-0813">Transport</keyword>
<dbReference type="GO" id="GO:0070588">
    <property type="term" value="P:calcium ion transmembrane transport"/>
    <property type="evidence" value="ECO:0007669"/>
    <property type="project" value="TreeGrafter"/>
</dbReference>
<dbReference type="Pfam" id="PF00864">
    <property type="entry name" value="P2X_receptor"/>
    <property type="match status" value="1"/>
</dbReference>
<evidence type="ECO:0000256" key="8">
    <source>
        <dbReference type="ARBA" id="ARBA00023286"/>
    </source>
</evidence>
<feature type="transmembrane region" description="Helical" evidence="10">
    <location>
        <begin position="70"/>
        <end position="92"/>
    </location>
</feature>
<comment type="caution">
    <text evidence="11">The sequence shown here is derived from an EMBL/GenBank/DDBJ whole genome shotgun (WGS) entry which is preliminary data.</text>
</comment>
<evidence type="ECO:0000256" key="5">
    <source>
        <dbReference type="ARBA" id="ARBA00022989"/>
    </source>
</evidence>
<keyword evidence="8" id="KW-1071">Ligand-gated ion channel</keyword>
<keyword evidence="7 10" id="KW-0472">Membrane</keyword>
<dbReference type="PANTHER" id="PTHR10125">
    <property type="entry name" value="P2X PURINOCEPTOR"/>
    <property type="match status" value="1"/>
</dbReference>
<evidence type="ECO:0000256" key="3">
    <source>
        <dbReference type="ARBA" id="ARBA00022448"/>
    </source>
</evidence>
<evidence type="ECO:0000256" key="6">
    <source>
        <dbReference type="ARBA" id="ARBA00023065"/>
    </source>
</evidence>
<proteinExistence type="inferred from homology"/>
<evidence type="ECO:0000256" key="10">
    <source>
        <dbReference type="SAM" id="Phobius"/>
    </source>
</evidence>